<gene>
    <name evidence="1" type="ORF">GS18_0221235</name>
</gene>
<accession>A0A084GJ43</accession>
<dbReference type="AlphaFoldDB" id="A0A084GJ43"/>
<evidence type="ECO:0000313" key="1">
    <source>
        <dbReference type="EMBL" id="KEZ47355.1"/>
    </source>
</evidence>
<name>A0A084GJ43_METID</name>
<sequence>MKGDFFSNYEKFIIVPLEEQNAKQEFTPSDYPSHYILTLSLYDALIENWNEAAKFEIDIKAGLEKVLEEFNRKHGDHYHLQVLELDTDKPYFVLAFSSKMKIESEEADSRIAYVLEILLSNHLYVGQSWYRLIGDKGRIKRQLFSYSFKEYYVMESAGV</sequence>
<reference evidence="1 2" key="1">
    <citation type="journal article" date="2005" name="Int. J. Syst. Evol. Microbiol.">
        <title>Bacillus cibi sp. nov., isolated from jeotgal, a traditional Korean fermented seafood.</title>
        <authorList>
            <person name="Yoon J.H."/>
            <person name="Lee C.H."/>
            <person name="Oh T.K."/>
        </authorList>
    </citation>
    <scope>NUCLEOTIDE SEQUENCE [LARGE SCALE GENOMIC DNA]</scope>
    <source>
        <strain evidence="1 2">DSM 16189</strain>
    </source>
</reference>
<organism evidence="1 2">
    <name type="scientific">Metabacillus indicus</name>
    <name type="common">Bacillus indicus</name>
    <dbReference type="NCBI Taxonomy" id="246786"/>
    <lineage>
        <taxon>Bacteria</taxon>
        <taxon>Bacillati</taxon>
        <taxon>Bacillota</taxon>
        <taxon>Bacilli</taxon>
        <taxon>Bacillales</taxon>
        <taxon>Bacillaceae</taxon>
        <taxon>Metabacillus</taxon>
    </lineage>
</organism>
<dbReference type="EMBL" id="JNVC02000024">
    <property type="protein sequence ID" value="KEZ47355.1"/>
    <property type="molecule type" value="Genomic_DNA"/>
</dbReference>
<protein>
    <submittedName>
        <fullName evidence="1">Uncharacterized protein</fullName>
    </submittedName>
</protein>
<dbReference type="OrthoDB" id="2466459at2"/>
<proteinExistence type="predicted"/>
<comment type="caution">
    <text evidence="1">The sequence shown here is derived from an EMBL/GenBank/DDBJ whole genome shotgun (WGS) entry which is preliminary data.</text>
</comment>
<dbReference type="RefSeq" id="WP_029283633.1">
    <property type="nucleotide sequence ID" value="NZ_JBBJSM010000009.1"/>
</dbReference>
<evidence type="ECO:0000313" key="2">
    <source>
        <dbReference type="Proteomes" id="UP000028549"/>
    </source>
</evidence>
<dbReference type="STRING" id="246786.GS18_0221235"/>
<keyword evidence="2" id="KW-1185">Reference proteome</keyword>
<dbReference type="Proteomes" id="UP000028549">
    <property type="component" value="Unassembled WGS sequence"/>
</dbReference>